<gene>
    <name evidence="7" type="ORF">CSR02_01140</name>
</gene>
<dbReference type="InterPro" id="IPR050534">
    <property type="entry name" value="Coronavir_polyprotein_1ab"/>
</dbReference>
<organism evidence="7 8">
    <name type="scientific">Acetobacter pomorum</name>
    <dbReference type="NCBI Taxonomy" id="65959"/>
    <lineage>
        <taxon>Bacteria</taxon>
        <taxon>Pseudomonadati</taxon>
        <taxon>Pseudomonadota</taxon>
        <taxon>Alphaproteobacteria</taxon>
        <taxon>Acetobacterales</taxon>
        <taxon>Acetobacteraceae</taxon>
        <taxon>Acetobacter</taxon>
    </lineage>
</organism>
<keyword evidence="5" id="KW-0175">Coiled coil</keyword>
<reference evidence="7 8" key="1">
    <citation type="submission" date="2017-10" db="EMBL/GenBank/DDBJ databases">
        <title>Genomic analysis of the genus Acetobacter.</title>
        <authorList>
            <person name="Kim K.H."/>
            <person name="Chun B.H."/>
            <person name="Son A.R."/>
            <person name="Jeon C.O."/>
        </authorList>
    </citation>
    <scope>NUCLEOTIDE SEQUENCE [LARGE SCALE GENOMIC DNA]</scope>
    <source>
        <strain evidence="7 8">LHT 2458</strain>
    </source>
</reference>
<evidence type="ECO:0000313" key="7">
    <source>
        <dbReference type="EMBL" id="PHY95369.1"/>
    </source>
</evidence>
<keyword evidence="1" id="KW-0547">Nucleotide-binding</keyword>
<keyword evidence="2" id="KW-0378">Hydrolase</keyword>
<keyword evidence="4" id="KW-0067">ATP-binding</keyword>
<feature type="domain" description="DNA2/NAM7 helicase-like C-terminal" evidence="6">
    <location>
        <begin position="924"/>
        <end position="1100"/>
    </location>
</feature>
<comment type="caution">
    <text evidence="7">The sequence shown here is derived from an EMBL/GenBank/DDBJ whole genome shotgun (WGS) entry which is preliminary data.</text>
</comment>
<evidence type="ECO:0000256" key="4">
    <source>
        <dbReference type="ARBA" id="ARBA00022840"/>
    </source>
</evidence>
<keyword evidence="8" id="KW-1185">Reference proteome</keyword>
<dbReference type="InterPro" id="IPR027417">
    <property type="entry name" value="P-loop_NTPase"/>
</dbReference>
<evidence type="ECO:0000256" key="2">
    <source>
        <dbReference type="ARBA" id="ARBA00022801"/>
    </source>
</evidence>
<dbReference type="SUPFAM" id="SSF52540">
    <property type="entry name" value="P-loop containing nucleoside triphosphate hydrolases"/>
    <property type="match status" value="1"/>
</dbReference>
<evidence type="ECO:0000259" key="6">
    <source>
        <dbReference type="Pfam" id="PF13087"/>
    </source>
</evidence>
<feature type="coiled-coil region" evidence="5">
    <location>
        <begin position="517"/>
        <end position="548"/>
    </location>
</feature>
<evidence type="ECO:0000256" key="5">
    <source>
        <dbReference type="SAM" id="Coils"/>
    </source>
</evidence>
<accession>A0A2G4RFK9</accession>
<sequence>MPKPSNHAVLSYWRAALLDDAQMSISFKNDELVAIDRNILSRGVIPKQQNDILRLKHPKSKDLSPEDPITVMAGLRVLLGERNHAAQNTKSPVLFCMAALFSIEPDGTIKPCIDSPPWINRELLEPSDARILIGDVSVMDAWIEENPPKTGSLAALLEWSDGLWNAVTAHGLPEKYTPWPKVPLQAAESSIGMMATQHQRKFYDTIIDDEGLITPLLDRYLSGSTTPKDVTEALRWNAASMPRGTMTSAYGMSPTQGEAMSAFSELKKSEILAVNGPPGTGKTTLLQGIVATMLVNSAIKNHEPPVIVGTSTNNQAVTNIIDAMKKAMNSGDVRPWAKRWIVNADSLGLYFPSMEKEKSAIEAGYLIASMGRSLETKDWGGFPERERSLEDAQQARETWLKGFYQTFRPDRPFNTLTQAECGEEGPEGVDILTSIENGIDEIREVMSSFCDLGQLIVLQNKFIHDLFAANGCITTEEIKTCIEECDQKISERKPKEDELRAELKTAENHFITCRDAADQAKQNIANSKAKLDAEIAKAEAEANEAGKHAIDLIAALPEGGRFSNFFSGKKWPSVEKLVASGAYAEHFRPLMQSQSRVREQWLETINKLTEHTDAQLAEAKTVLETFTKKNEVEMKGIIERLSHASDALSQAKEAFNEYTFATYNLAENRRNKLLSALQNITNLRTMIPVSIAEKISNTKWASSFGLDVPGPWENPNWNGSLLAVEDFLDRTLRYALFQLALRYWEGRWILEVEALQDAIGRNDNKAYPFRVGEKAIKAMYRRWAMLTPLFIITASSLPKLPKFRKREGDKFVDRYLLDFFDLLIVDEAGQISPYQLVPGMAFSQQSVVVGDVYQIEPVVTTSHATDTGNARKAGVQPYFWDDDGPIDPRVVTAPPGNGNLMGSVMRVVQQATTFTSPNSLVPGIFLREHRRCRKDIIEICNELVYKGQLKPMTAEPKEDPPLPPLSWANVNGKAERVGGSQRNLREANAIANWICESAVEWEKFYKKPIQKIVTVITPFGPQRDSIKRALMMLGKQSRLSNISKIKVGTVNAMQGAESDIVIFSPTCDKTSNTNFLESKKSLLNVAISRAVHSFVVIGTMEIFERNPSSTLGILGKALFSKGQELGGVRGNWSAEDSVVLSGHRISTPDEHHALLDEALKSLKPGEEIVIVSPFLSASAVNSPAIQNGIRNAVARGGLVNIVTRAPTAIDYRNGTSPELRKSLQDAGAKLHDIKLLHSKTLMSSDFIAEGSFNWLSVRREEPNKANLDSTWVLKGRKAEAAKEAALEELNALLSSQGSSHPTEVGRLLAKNNSRATQH</sequence>
<dbReference type="CDD" id="cd18808">
    <property type="entry name" value="SF1_C_Upf1"/>
    <property type="match status" value="1"/>
</dbReference>
<proteinExistence type="predicted"/>
<dbReference type="Gene3D" id="3.40.50.300">
    <property type="entry name" value="P-loop containing nucleotide triphosphate hydrolases"/>
    <property type="match status" value="3"/>
</dbReference>
<dbReference type="InterPro" id="IPR047187">
    <property type="entry name" value="SF1_C_Upf1"/>
</dbReference>
<protein>
    <submittedName>
        <fullName evidence="7">Damage-inducible protein</fullName>
    </submittedName>
</protein>
<evidence type="ECO:0000256" key="1">
    <source>
        <dbReference type="ARBA" id="ARBA00022741"/>
    </source>
</evidence>
<dbReference type="GO" id="GO:0043139">
    <property type="term" value="F:5'-3' DNA helicase activity"/>
    <property type="evidence" value="ECO:0007669"/>
    <property type="project" value="TreeGrafter"/>
</dbReference>
<dbReference type="Proteomes" id="UP000228751">
    <property type="component" value="Unassembled WGS sequence"/>
</dbReference>
<dbReference type="PANTHER" id="PTHR43788:SF8">
    <property type="entry name" value="DNA-BINDING PROTEIN SMUBP-2"/>
    <property type="match status" value="1"/>
</dbReference>
<dbReference type="GO" id="GO:0005524">
    <property type="term" value="F:ATP binding"/>
    <property type="evidence" value="ECO:0007669"/>
    <property type="project" value="UniProtKB-KW"/>
</dbReference>
<dbReference type="SUPFAM" id="SSF56024">
    <property type="entry name" value="Phospholipase D/nuclease"/>
    <property type="match status" value="1"/>
</dbReference>
<name>A0A2G4RFK9_9PROT</name>
<evidence type="ECO:0000256" key="3">
    <source>
        <dbReference type="ARBA" id="ARBA00022806"/>
    </source>
</evidence>
<dbReference type="InterPro" id="IPR041679">
    <property type="entry name" value="DNA2/NAM7-like_C"/>
</dbReference>
<evidence type="ECO:0000313" key="8">
    <source>
        <dbReference type="Proteomes" id="UP000228751"/>
    </source>
</evidence>
<dbReference type="Pfam" id="PF13087">
    <property type="entry name" value="AAA_12"/>
    <property type="match status" value="1"/>
</dbReference>
<dbReference type="OrthoDB" id="9757917at2"/>
<dbReference type="PANTHER" id="PTHR43788">
    <property type="entry name" value="DNA2/NAM7 HELICASE FAMILY MEMBER"/>
    <property type="match status" value="1"/>
</dbReference>
<keyword evidence="3" id="KW-0347">Helicase</keyword>
<dbReference type="GO" id="GO:0016787">
    <property type="term" value="F:hydrolase activity"/>
    <property type="evidence" value="ECO:0007669"/>
    <property type="project" value="UniProtKB-KW"/>
</dbReference>
<dbReference type="EMBL" id="PEBQ01000010">
    <property type="protein sequence ID" value="PHY95369.1"/>
    <property type="molecule type" value="Genomic_DNA"/>
</dbReference>